<dbReference type="InterPro" id="IPR025110">
    <property type="entry name" value="AMP-bd_C"/>
</dbReference>
<evidence type="ECO:0000313" key="4">
    <source>
        <dbReference type="EMBL" id="GAA2069328.1"/>
    </source>
</evidence>
<dbReference type="PANTHER" id="PTHR43201:SF32">
    <property type="entry name" value="2-SUCCINYLBENZOATE--COA LIGASE, CHLOROPLASTIC_PEROXISOMAL"/>
    <property type="match status" value="1"/>
</dbReference>
<feature type="region of interest" description="Disordered" evidence="1">
    <location>
        <begin position="1"/>
        <end position="22"/>
    </location>
</feature>
<dbReference type="InterPro" id="IPR020845">
    <property type="entry name" value="AMP-binding_CS"/>
</dbReference>
<dbReference type="InterPro" id="IPR042099">
    <property type="entry name" value="ANL_N_sf"/>
</dbReference>
<evidence type="ECO:0000259" key="3">
    <source>
        <dbReference type="Pfam" id="PF13193"/>
    </source>
</evidence>
<reference evidence="4 5" key="1">
    <citation type="journal article" date="2019" name="Int. J. Syst. Evol. Microbiol.">
        <title>The Global Catalogue of Microorganisms (GCM) 10K type strain sequencing project: providing services to taxonomists for standard genome sequencing and annotation.</title>
        <authorList>
            <consortium name="The Broad Institute Genomics Platform"/>
            <consortium name="The Broad Institute Genome Sequencing Center for Infectious Disease"/>
            <person name="Wu L."/>
            <person name="Ma J."/>
        </authorList>
    </citation>
    <scope>NUCLEOTIDE SEQUENCE [LARGE SCALE GENOMIC DNA]</scope>
    <source>
        <strain evidence="4 5">JCM 15478</strain>
    </source>
</reference>
<dbReference type="EMBL" id="BAAAPE010000005">
    <property type="protein sequence ID" value="GAA2069328.1"/>
    <property type="molecule type" value="Genomic_DNA"/>
</dbReference>
<dbReference type="Gene3D" id="3.40.50.12780">
    <property type="entry name" value="N-terminal domain of ligase-like"/>
    <property type="match status" value="1"/>
</dbReference>
<dbReference type="PROSITE" id="PS00455">
    <property type="entry name" value="AMP_BINDING"/>
    <property type="match status" value="1"/>
</dbReference>
<sequence>MSAPDHGRASGPATTPRPVSGPATVAEQFARAEAAYGDRRALRSADVGHPATGSAAGWLTFAQVAELARTAVARLAVLGAGPGDRVVLALPNSVLLRVLDRAVLGSGLVRVALSPRLHPREIAGIAADCGARVVCCTPGAEQAVRAALAHAGASAAVTACADDAPGRTGSPVLTPAVLAAASTPPPPGWPAPAPADIAMLMYSSGTTGRPKGVVVTHGTWAAQTVRALGVLPPVGPGDVVLAVAPMSHFGGSIGLDCAVSGAATVTMSRFDAGAVLDAVEAYGVTVLPLAPVMLERIARAAAPRTAPVPGIRAVPYGGSPLGAEALAPAAEVFPGALTQFYGLAEALAPLTVLAPADHDSGVPGRLASAGRVADGVELRLADGEIEVRGDTVMAGYWNRPELTAAAFRDGWFRTGDLAEIDADGYVRLTGRSGETIVTGGFNVQPAEVERVLAPVAGVREAAVVGLPHPEWGEGVTAAVVLDGGPRTGTPGEDVLAALARACAGALAGYKKPVAVHAVPEIPRNAAGKTDRAALRKLLTGRSGGSGRSEREEH</sequence>
<evidence type="ECO:0000256" key="1">
    <source>
        <dbReference type="SAM" id="MobiDB-lite"/>
    </source>
</evidence>
<dbReference type="GO" id="GO:0016874">
    <property type="term" value="F:ligase activity"/>
    <property type="evidence" value="ECO:0007669"/>
    <property type="project" value="UniProtKB-KW"/>
</dbReference>
<dbReference type="InterPro" id="IPR000873">
    <property type="entry name" value="AMP-dep_synth/lig_dom"/>
</dbReference>
<dbReference type="Gene3D" id="3.30.300.30">
    <property type="match status" value="1"/>
</dbReference>
<feature type="domain" description="AMP-dependent synthetase/ligase" evidence="2">
    <location>
        <begin position="31"/>
        <end position="397"/>
    </location>
</feature>
<accession>A0ABN2VQH9</accession>
<dbReference type="InterPro" id="IPR045851">
    <property type="entry name" value="AMP-bd_C_sf"/>
</dbReference>
<keyword evidence="4" id="KW-0436">Ligase</keyword>
<evidence type="ECO:0000259" key="2">
    <source>
        <dbReference type="Pfam" id="PF00501"/>
    </source>
</evidence>
<proteinExistence type="predicted"/>
<name>A0ABN2VQH9_9ACTN</name>
<keyword evidence="5" id="KW-1185">Reference proteome</keyword>
<dbReference type="Pfam" id="PF00501">
    <property type="entry name" value="AMP-binding"/>
    <property type="match status" value="1"/>
</dbReference>
<gene>
    <name evidence="4" type="ORF">GCM10009801_18800</name>
</gene>
<organism evidence="4 5">
    <name type="scientific">Streptomyces albiaxialis</name>
    <dbReference type="NCBI Taxonomy" id="329523"/>
    <lineage>
        <taxon>Bacteria</taxon>
        <taxon>Bacillati</taxon>
        <taxon>Actinomycetota</taxon>
        <taxon>Actinomycetes</taxon>
        <taxon>Kitasatosporales</taxon>
        <taxon>Streptomycetaceae</taxon>
        <taxon>Streptomyces</taxon>
    </lineage>
</organism>
<dbReference type="PANTHER" id="PTHR43201">
    <property type="entry name" value="ACYL-COA SYNTHETASE"/>
    <property type="match status" value="1"/>
</dbReference>
<protein>
    <submittedName>
        <fullName evidence="4">Long-chain fatty acid--CoA ligase</fullName>
    </submittedName>
</protein>
<dbReference type="RefSeq" id="WP_344526034.1">
    <property type="nucleotide sequence ID" value="NZ_BAAAPE010000005.1"/>
</dbReference>
<evidence type="ECO:0000313" key="5">
    <source>
        <dbReference type="Proteomes" id="UP001500016"/>
    </source>
</evidence>
<dbReference type="Pfam" id="PF13193">
    <property type="entry name" value="AMP-binding_C"/>
    <property type="match status" value="1"/>
</dbReference>
<dbReference type="SUPFAM" id="SSF56801">
    <property type="entry name" value="Acetyl-CoA synthetase-like"/>
    <property type="match status" value="1"/>
</dbReference>
<dbReference type="Proteomes" id="UP001500016">
    <property type="component" value="Unassembled WGS sequence"/>
</dbReference>
<feature type="domain" description="AMP-binding enzyme C-terminal" evidence="3">
    <location>
        <begin position="447"/>
        <end position="528"/>
    </location>
</feature>
<comment type="caution">
    <text evidence="4">The sequence shown here is derived from an EMBL/GenBank/DDBJ whole genome shotgun (WGS) entry which is preliminary data.</text>
</comment>